<reference evidence="2 3" key="1">
    <citation type="journal article" date="2014" name="J Genomics">
        <title>Draft Genome Sequence of the Extremely Halophilic Phototrophic Purple Sulfur Bacterium Halorhodospira halochloris.</title>
        <authorList>
            <person name="Singh K.S."/>
            <person name="Kirksey J."/>
            <person name="Hoff W.D."/>
            <person name="Deole R."/>
        </authorList>
    </citation>
    <scope>NUCLEOTIDE SEQUENCE [LARGE SCALE GENOMIC DNA]</scope>
    <source>
        <strain evidence="2 3">A</strain>
    </source>
</reference>
<dbReference type="InterPro" id="IPR012547">
    <property type="entry name" value="PDDEXK_9"/>
</dbReference>
<dbReference type="EMBL" id="CP007268">
    <property type="protein sequence ID" value="AHK80333.1"/>
    <property type="molecule type" value="Genomic_DNA"/>
</dbReference>
<evidence type="ECO:0000313" key="3">
    <source>
        <dbReference type="Proteomes" id="UP000019442"/>
    </source>
</evidence>
<evidence type="ECO:0000313" key="2">
    <source>
        <dbReference type="EMBL" id="AHK80333.1"/>
    </source>
</evidence>
<accession>W8KMC6</accession>
<proteinExistence type="predicted"/>
<dbReference type="Proteomes" id="UP000019442">
    <property type="component" value="Chromosome"/>
</dbReference>
<dbReference type="Pfam" id="PF08011">
    <property type="entry name" value="PDDEXK_9"/>
    <property type="match status" value="1"/>
</dbReference>
<dbReference type="KEGG" id="hhc:M911_15575"/>
<dbReference type="PANTHER" id="PTHR34825">
    <property type="entry name" value="CONSERVED PROTEIN, WITH A WEAK D-GALACTARATE DEHYDRATASE/ALTRONATE HYDROLASE DOMAIN"/>
    <property type="match status" value="1"/>
</dbReference>
<dbReference type="Pfam" id="PF09820">
    <property type="entry name" value="AAA-ATPase_like"/>
    <property type="match status" value="1"/>
</dbReference>
<reference evidence="3" key="2">
    <citation type="submission" date="2014-02" db="EMBL/GenBank/DDBJ databases">
        <title>Draft Genome Sequence of extremely halophilic bacteria Halorhodospira halochloris.</title>
        <authorList>
            <person name="Singh K.S."/>
        </authorList>
    </citation>
    <scope>NUCLEOTIDE SEQUENCE [LARGE SCALE GENOMIC DNA]</scope>
    <source>
        <strain evidence="3">A</strain>
    </source>
</reference>
<dbReference type="HOGENOM" id="CLU_021114_0_0_6"/>
<dbReference type="AlphaFoldDB" id="W8KMC6"/>
<dbReference type="RefSeq" id="WP_025282875.1">
    <property type="nucleotide sequence ID" value="NZ_CP007268.1"/>
</dbReference>
<organism evidence="2 3">
    <name type="scientific">Ectothiorhodospira haloalkaliphila</name>
    <dbReference type="NCBI Taxonomy" id="421628"/>
    <lineage>
        <taxon>Bacteria</taxon>
        <taxon>Pseudomonadati</taxon>
        <taxon>Pseudomonadota</taxon>
        <taxon>Gammaproteobacteria</taxon>
        <taxon>Chromatiales</taxon>
        <taxon>Ectothiorhodospiraceae</taxon>
        <taxon>Ectothiorhodospira</taxon>
    </lineage>
</organism>
<dbReference type="PATRIC" id="fig|1354791.3.peg.454"/>
<protein>
    <recommendedName>
        <fullName evidence="1">AAA-ATPase-like domain-containing protein</fullName>
    </recommendedName>
</protein>
<sequence>MPQKRNLPIGIQALEKIRRGDHYYVDKTPHLLRLVSEGGYFFLSRPRRFGKSLLLDTLRCLFEGREDLFRGLYVESRWDWSVRYPVITLDFGGGVVTTREGLDARIRDQLHWNRERLGVSLDRQTDIPGEFEALIRGAHARSGERVVVLIDEYDKPILDNITEPEQARELREGLKNLYSVLKTVDAHLRFCLLTGVSKFSKVSLFSGLNNLNDITLDEPYAAICGYTDEDVDTVFAAELPGLDRAEIRDWYNGYRWGGADTPSVYNPFDLLLLFQKRRFAPYWFESATPTFLVDLLSERGVFTPRLEAMQTEAELLGRFDVDGIATEALLFQTGYLTVHAVEEPMTGYWLYTLGYPNREVESSLNQALLPALGVAESPRQRLSLFRILQAHDLDALEVHFKALFASLPHDWYRNNPIARYEGHYASVFYSHFAALGLRISVEDSSHMGKVDMAVEFGGHVYVFEFKVVEQVPQGRALQQIKDKGYADKYRGRGQPIHLIGVEFSREQRQVVAFEVETA</sequence>
<keyword evidence="3" id="KW-1185">Reference proteome</keyword>
<name>W8KMC6_9GAMM</name>
<dbReference type="PANTHER" id="PTHR34825:SF1">
    <property type="entry name" value="AAA-ATPASE-LIKE DOMAIN-CONTAINING PROTEIN"/>
    <property type="match status" value="1"/>
</dbReference>
<dbReference type="OrthoDB" id="5789650at2"/>
<gene>
    <name evidence="2" type="ORF">M911_15575</name>
</gene>
<evidence type="ECO:0000259" key="1">
    <source>
        <dbReference type="Pfam" id="PF09820"/>
    </source>
</evidence>
<dbReference type="InterPro" id="IPR018631">
    <property type="entry name" value="AAA-ATPase-like_dom"/>
</dbReference>
<feature type="domain" description="AAA-ATPase-like" evidence="1">
    <location>
        <begin position="8"/>
        <end position="205"/>
    </location>
</feature>